<keyword evidence="2" id="KW-1185">Reference proteome</keyword>
<dbReference type="Proteomes" id="UP000053593">
    <property type="component" value="Unassembled WGS sequence"/>
</dbReference>
<organism evidence="1 2">
    <name type="scientific">Collybiopsis luxurians FD-317 M1</name>
    <dbReference type="NCBI Taxonomy" id="944289"/>
    <lineage>
        <taxon>Eukaryota</taxon>
        <taxon>Fungi</taxon>
        <taxon>Dikarya</taxon>
        <taxon>Basidiomycota</taxon>
        <taxon>Agaricomycotina</taxon>
        <taxon>Agaricomycetes</taxon>
        <taxon>Agaricomycetidae</taxon>
        <taxon>Agaricales</taxon>
        <taxon>Marasmiineae</taxon>
        <taxon>Omphalotaceae</taxon>
        <taxon>Collybiopsis</taxon>
        <taxon>Collybiopsis luxurians</taxon>
    </lineage>
</organism>
<dbReference type="AlphaFoldDB" id="A0A0D0BSH7"/>
<protein>
    <submittedName>
        <fullName evidence="1">Unplaced genomic scaffold GYMLUscaffold_93, whole genome shotgun sequence</fullName>
    </submittedName>
</protein>
<evidence type="ECO:0000313" key="2">
    <source>
        <dbReference type="Proteomes" id="UP000053593"/>
    </source>
</evidence>
<accession>A0A0D0BSH7</accession>
<sequence length="432" mass="49024">MPDWNSKVVQKQHLPNGIVADLYRHHMQVPSREKIHQLLLASTSPSMEFSQNSSMFLIQLGLAIEHSQQWIKGKKALNQTETVRKEIVMPGVQDLVLSISSDLELENELLYLPSSLLPNDQQTRNSEELAKLEGRIHVGELFDSIIFVRNAAKYKSLAYKDKAENVRGSNASTRSALQIKRIEVELLCCILDYQRVRSALIQLKEFTSDQLPVMTVESTYQCPTTHACQLGNSHRADGQLYTLAVEFSNSDFPDKGVEDVFSAGSQDSYPSQPKPVSGRKVEAALKDNGWIWKPESTFTLLGVYVDDISTFEDKSDQIMHFCAKAKMEHWREAWRKMGDCNAPSPSCNYKTGSFGHTAFAYCQSKMYEELYTHCLRSYRELSFENIPEGKILADVVAEQRAWQEAEDELIIQVEIRAAQEFLNVVEENSLAI</sequence>
<gene>
    <name evidence="1" type="ORF">GYMLUDRAFT_64182</name>
</gene>
<dbReference type="OrthoDB" id="3149508at2759"/>
<reference evidence="1 2" key="1">
    <citation type="submission" date="2014-04" db="EMBL/GenBank/DDBJ databases">
        <title>Evolutionary Origins and Diversification of the Mycorrhizal Mutualists.</title>
        <authorList>
            <consortium name="DOE Joint Genome Institute"/>
            <consortium name="Mycorrhizal Genomics Consortium"/>
            <person name="Kohler A."/>
            <person name="Kuo A."/>
            <person name="Nagy L.G."/>
            <person name="Floudas D."/>
            <person name="Copeland A."/>
            <person name="Barry K.W."/>
            <person name="Cichocki N."/>
            <person name="Veneault-Fourrey C."/>
            <person name="LaButti K."/>
            <person name="Lindquist E.A."/>
            <person name="Lipzen A."/>
            <person name="Lundell T."/>
            <person name="Morin E."/>
            <person name="Murat C."/>
            <person name="Riley R."/>
            <person name="Ohm R."/>
            <person name="Sun H."/>
            <person name="Tunlid A."/>
            <person name="Henrissat B."/>
            <person name="Grigoriev I.V."/>
            <person name="Hibbett D.S."/>
            <person name="Martin F."/>
        </authorList>
    </citation>
    <scope>NUCLEOTIDE SEQUENCE [LARGE SCALE GENOMIC DNA]</scope>
    <source>
        <strain evidence="1 2">FD-317 M1</strain>
    </source>
</reference>
<dbReference type="HOGENOM" id="CLU_634698_0_0_1"/>
<evidence type="ECO:0000313" key="1">
    <source>
        <dbReference type="EMBL" id="KIK52554.1"/>
    </source>
</evidence>
<dbReference type="EMBL" id="KN834841">
    <property type="protein sequence ID" value="KIK52554.1"/>
    <property type="molecule type" value="Genomic_DNA"/>
</dbReference>
<name>A0A0D0BSH7_9AGAR</name>
<proteinExistence type="predicted"/>